<dbReference type="Pfam" id="PF02482">
    <property type="entry name" value="Ribosomal_S30AE"/>
    <property type="match status" value="1"/>
</dbReference>
<keyword evidence="2" id="KW-0963">Cytoplasm</keyword>
<evidence type="ECO:0000313" key="6">
    <source>
        <dbReference type="Proteomes" id="UP000050514"/>
    </source>
</evidence>
<evidence type="ECO:0000313" key="5">
    <source>
        <dbReference type="EMBL" id="KPL73914.1"/>
    </source>
</evidence>
<comment type="function">
    <text evidence="2">Required for dimerization of active 70S ribosomes into 100S ribosomes in stationary phase; 100S ribosomes are translationally inactive and sometimes present during exponential growth.</text>
</comment>
<sequence length="190" mass="21746">MTPQIEVFTRNLELTDRLRDYVTKKVSKLNKLINDVEDTRVDLSYVKSARSASDRQVAQITIRGKGFILRSEERADDLFAAIDEAVDKMQRQISRFKGKRQRGRGDGTPASEVAREPVAEETPTDIEEMPIIARRKTFSLVPMDEMEAIEQMKLLGHEDFFVFYNANTNAINVLYTRRDGTYGLIEPKLG</sequence>
<dbReference type="InterPro" id="IPR036567">
    <property type="entry name" value="RHF-like"/>
</dbReference>
<protein>
    <recommendedName>
        <fullName evidence="2">Ribosome hibernation promoting factor</fullName>
        <shortName evidence="2">HPF</shortName>
    </recommendedName>
</protein>
<evidence type="ECO:0000256" key="2">
    <source>
        <dbReference type="HAMAP-Rule" id="MF_00839"/>
    </source>
</evidence>
<dbReference type="InterPro" id="IPR032528">
    <property type="entry name" value="Ribosom_S30AE_C"/>
</dbReference>
<dbReference type="SUPFAM" id="SSF69754">
    <property type="entry name" value="Ribosome binding protein Y (YfiA homologue)"/>
    <property type="match status" value="1"/>
</dbReference>
<dbReference type="GO" id="GO:0043024">
    <property type="term" value="F:ribosomal small subunit binding"/>
    <property type="evidence" value="ECO:0007669"/>
    <property type="project" value="TreeGrafter"/>
</dbReference>
<dbReference type="InterPro" id="IPR038416">
    <property type="entry name" value="Ribosom_S30AE_C_sf"/>
</dbReference>
<dbReference type="AlphaFoldDB" id="A0A0N8GM00"/>
<dbReference type="CDD" id="cd00552">
    <property type="entry name" value="RaiA"/>
    <property type="match status" value="1"/>
</dbReference>
<comment type="caution">
    <text evidence="5">The sequence shown here is derived from an EMBL/GenBank/DDBJ whole genome shotgun (WGS) entry which is preliminary data.</text>
</comment>
<dbReference type="InterPro" id="IPR050574">
    <property type="entry name" value="HPF/YfiA_ribosome-assoc"/>
</dbReference>
<dbReference type="GO" id="GO:0045900">
    <property type="term" value="P:negative regulation of translational elongation"/>
    <property type="evidence" value="ECO:0007669"/>
    <property type="project" value="TreeGrafter"/>
</dbReference>
<feature type="region of interest" description="Disordered" evidence="3">
    <location>
        <begin position="95"/>
        <end position="122"/>
    </location>
</feature>
<feature type="domain" description="Sigma 54 modulation/S30EA ribosomal protein C-terminal" evidence="4">
    <location>
        <begin position="128"/>
        <end position="184"/>
    </location>
</feature>
<comment type="similarity">
    <text evidence="2">Belongs to the HPF/YfiA ribosome-associated protein family. Long HPF subfamily.</text>
</comment>
<dbReference type="Gene3D" id="3.30.160.100">
    <property type="entry name" value="Ribosome hibernation promotion factor-like"/>
    <property type="match status" value="1"/>
</dbReference>
<dbReference type="PANTHER" id="PTHR33231">
    <property type="entry name" value="30S RIBOSOMAL PROTEIN"/>
    <property type="match status" value="1"/>
</dbReference>
<dbReference type="Proteomes" id="UP000050514">
    <property type="component" value="Unassembled WGS sequence"/>
</dbReference>
<reference evidence="5 6" key="1">
    <citation type="submission" date="2015-07" db="EMBL/GenBank/DDBJ databases">
        <title>Draft genome of Bellilinea caldifistulae DSM 17877.</title>
        <authorList>
            <person name="Hemp J."/>
            <person name="Ward L.M."/>
            <person name="Pace L.A."/>
            <person name="Fischer W.W."/>
        </authorList>
    </citation>
    <scope>NUCLEOTIDE SEQUENCE [LARGE SCALE GENOMIC DNA]</scope>
    <source>
        <strain evidence="5 6">GOMI-1</strain>
    </source>
</reference>
<proteinExistence type="inferred from homology"/>
<keyword evidence="1 2" id="KW-0810">Translation regulation</keyword>
<evidence type="ECO:0000259" key="4">
    <source>
        <dbReference type="Pfam" id="PF16321"/>
    </source>
</evidence>
<dbReference type="EMBL" id="LGHJ01000019">
    <property type="protein sequence ID" value="KPL73914.1"/>
    <property type="molecule type" value="Genomic_DNA"/>
</dbReference>
<dbReference type="STRING" id="360411.AC812_14135"/>
<dbReference type="Gene3D" id="3.30.505.50">
    <property type="entry name" value="Sigma 54 modulation/S30EA ribosomal protein, C-terminal domain"/>
    <property type="match status" value="1"/>
</dbReference>
<dbReference type="OrthoDB" id="9794975at2"/>
<comment type="subunit">
    <text evidence="2">Interacts with 100S ribosomes.</text>
</comment>
<dbReference type="Pfam" id="PF16321">
    <property type="entry name" value="Ribosom_S30AE_C"/>
    <property type="match status" value="1"/>
</dbReference>
<organism evidence="5 6">
    <name type="scientific">Bellilinea caldifistulae</name>
    <dbReference type="NCBI Taxonomy" id="360411"/>
    <lineage>
        <taxon>Bacteria</taxon>
        <taxon>Bacillati</taxon>
        <taxon>Chloroflexota</taxon>
        <taxon>Anaerolineae</taxon>
        <taxon>Anaerolineales</taxon>
        <taxon>Anaerolineaceae</taxon>
        <taxon>Bellilinea</taxon>
    </lineage>
</organism>
<gene>
    <name evidence="2" type="primary">hpf</name>
    <name evidence="5" type="ORF">AC812_14135</name>
</gene>
<evidence type="ECO:0000256" key="3">
    <source>
        <dbReference type="SAM" id="MobiDB-lite"/>
    </source>
</evidence>
<accession>A0A0N8GM00</accession>
<dbReference type="HAMAP" id="MF_00839">
    <property type="entry name" value="HPF"/>
    <property type="match status" value="1"/>
</dbReference>
<dbReference type="GO" id="GO:0022627">
    <property type="term" value="C:cytosolic small ribosomal subunit"/>
    <property type="evidence" value="ECO:0007669"/>
    <property type="project" value="TreeGrafter"/>
</dbReference>
<comment type="subcellular location">
    <subcellularLocation>
        <location evidence="2">Cytoplasm</location>
    </subcellularLocation>
</comment>
<dbReference type="PANTHER" id="PTHR33231:SF1">
    <property type="entry name" value="30S RIBOSOMAL PROTEIN"/>
    <property type="match status" value="1"/>
</dbReference>
<dbReference type="RefSeq" id="WP_061917700.1">
    <property type="nucleotide sequence ID" value="NZ_DF967971.1"/>
</dbReference>
<name>A0A0N8GM00_9CHLR</name>
<dbReference type="InterPro" id="IPR034694">
    <property type="entry name" value="HPF_long/plastid"/>
</dbReference>
<keyword evidence="6" id="KW-1185">Reference proteome</keyword>
<dbReference type="NCBIfam" id="TIGR00741">
    <property type="entry name" value="yfiA"/>
    <property type="match status" value="1"/>
</dbReference>
<dbReference type="InterPro" id="IPR003489">
    <property type="entry name" value="RHF/RaiA"/>
</dbReference>
<evidence type="ECO:0000256" key="1">
    <source>
        <dbReference type="ARBA" id="ARBA00022845"/>
    </source>
</evidence>